<dbReference type="SMART" id="SM00020">
    <property type="entry name" value="Tryp_SPc"/>
    <property type="match status" value="1"/>
</dbReference>
<dbReference type="PRINTS" id="PR00722">
    <property type="entry name" value="CHYMOTRYPSIN"/>
</dbReference>
<feature type="chain" id="PRO_5009326668" description="Peptidase S1 domain-containing protein" evidence="10">
    <location>
        <begin position="18"/>
        <end position="277"/>
    </location>
</feature>
<feature type="domain" description="Peptidase S1" evidence="11">
    <location>
        <begin position="39"/>
        <end position="274"/>
    </location>
</feature>
<evidence type="ECO:0000256" key="2">
    <source>
        <dbReference type="ARBA" id="ARBA00007664"/>
    </source>
</evidence>
<evidence type="ECO:0000256" key="9">
    <source>
        <dbReference type="RuleBase" id="RU363034"/>
    </source>
</evidence>
<keyword evidence="4 9" id="KW-0645">Protease</keyword>
<keyword evidence="7" id="KW-0865">Zymogen</keyword>
<evidence type="ECO:0000256" key="6">
    <source>
        <dbReference type="ARBA" id="ARBA00022825"/>
    </source>
</evidence>
<keyword evidence="8" id="KW-1015">Disulfide bond</keyword>
<comment type="subcellular location">
    <subcellularLocation>
        <location evidence="1">Secreted</location>
    </subcellularLocation>
</comment>
<accession>A0A1I8PHN7</accession>
<dbReference type="FunFam" id="2.40.10.10:FF:000047">
    <property type="entry name" value="Trypsin eta"/>
    <property type="match status" value="1"/>
</dbReference>
<organism evidence="12 13">
    <name type="scientific">Stomoxys calcitrans</name>
    <name type="common">Stable fly</name>
    <name type="synonym">Conops calcitrans</name>
    <dbReference type="NCBI Taxonomy" id="35570"/>
    <lineage>
        <taxon>Eukaryota</taxon>
        <taxon>Metazoa</taxon>
        <taxon>Ecdysozoa</taxon>
        <taxon>Arthropoda</taxon>
        <taxon>Hexapoda</taxon>
        <taxon>Insecta</taxon>
        <taxon>Pterygota</taxon>
        <taxon>Neoptera</taxon>
        <taxon>Endopterygota</taxon>
        <taxon>Diptera</taxon>
        <taxon>Brachycera</taxon>
        <taxon>Muscomorpha</taxon>
        <taxon>Muscoidea</taxon>
        <taxon>Muscidae</taxon>
        <taxon>Stomoxys</taxon>
    </lineage>
</organism>
<dbReference type="Gene3D" id="2.40.10.10">
    <property type="entry name" value="Trypsin-like serine proteases"/>
    <property type="match status" value="1"/>
</dbReference>
<dbReference type="CDD" id="cd00190">
    <property type="entry name" value="Tryp_SPc"/>
    <property type="match status" value="1"/>
</dbReference>
<evidence type="ECO:0000313" key="12">
    <source>
        <dbReference type="EnsemblMetazoa" id="SCAU008167-PA"/>
    </source>
</evidence>
<protein>
    <recommendedName>
        <fullName evidence="11">Peptidase S1 domain-containing protein</fullName>
    </recommendedName>
</protein>
<proteinExistence type="inferred from homology"/>
<dbReference type="InterPro" id="IPR043504">
    <property type="entry name" value="Peptidase_S1_PA_chymotrypsin"/>
</dbReference>
<dbReference type="GO" id="GO:0005576">
    <property type="term" value="C:extracellular region"/>
    <property type="evidence" value="ECO:0007669"/>
    <property type="project" value="UniProtKB-SubCell"/>
</dbReference>
<dbReference type="InterPro" id="IPR001254">
    <property type="entry name" value="Trypsin_dom"/>
</dbReference>
<keyword evidence="6 9" id="KW-0720">Serine protease</keyword>
<evidence type="ECO:0000259" key="11">
    <source>
        <dbReference type="PROSITE" id="PS50240"/>
    </source>
</evidence>
<dbReference type="Proteomes" id="UP000095300">
    <property type="component" value="Unassembled WGS sequence"/>
</dbReference>
<dbReference type="PROSITE" id="PS00135">
    <property type="entry name" value="TRYPSIN_SER"/>
    <property type="match status" value="1"/>
</dbReference>
<dbReference type="PANTHER" id="PTHR24276:SF91">
    <property type="entry name" value="AT26814P-RELATED"/>
    <property type="match status" value="1"/>
</dbReference>
<evidence type="ECO:0000256" key="5">
    <source>
        <dbReference type="ARBA" id="ARBA00022801"/>
    </source>
</evidence>
<dbReference type="KEGG" id="scac:106091298"/>
<keyword evidence="3" id="KW-0964">Secreted</keyword>
<dbReference type="EnsemblMetazoa" id="SCAU008167-RA">
    <property type="protein sequence ID" value="SCAU008167-PA"/>
    <property type="gene ID" value="SCAU008167"/>
</dbReference>
<dbReference type="Pfam" id="PF00089">
    <property type="entry name" value="Trypsin"/>
    <property type="match status" value="1"/>
</dbReference>
<evidence type="ECO:0000256" key="4">
    <source>
        <dbReference type="ARBA" id="ARBA00022670"/>
    </source>
</evidence>
<gene>
    <name evidence="12" type="primary">106091298</name>
</gene>
<dbReference type="InterPro" id="IPR050430">
    <property type="entry name" value="Peptidase_S1"/>
</dbReference>
<name>A0A1I8PHN7_STOCA</name>
<dbReference type="InterPro" id="IPR001314">
    <property type="entry name" value="Peptidase_S1A"/>
</dbReference>
<dbReference type="SUPFAM" id="SSF50494">
    <property type="entry name" value="Trypsin-like serine proteases"/>
    <property type="match status" value="1"/>
</dbReference>
<evidence type="ECO:0000256" key="7">
    <source>
        <dbReference type="ARBA" id="ARBA00023145"/>
    </source>
</evidence>
<keyword evidence="13" id="KW-1185">Reference proteome</keyword>
<comment type="similarity">
    <text evidence="2">Belongs to the peptidase S1 family.</text>
</comment>
<evidence type="ECO:0000313" key="13">
    <source>
        <dbReference type="Proteomes" id="UP000095300"/>
    </source>
</evidence>
<feature type="signal peptide" evidence="10">
    <location>
        <begin position="1"/>
        <end position="17"/>
    </location>
</feature>
<evidence type="ECO:0000256" key="10">
    <source>
        <dbReference type="SAM" id="SignalP"/>
    </source>
</evidence>
<evidence type="ECO:0000256" key="1">
    <source>
        <dbReference type="ARBA" id="ARBA00004613"/>
    </source>
</evidence>
<dbReference type="PROSITE" id="PS50240">
    <property type="entry name" value="TRYPSIN_DOM"/>
    <property type="match status" value="1"/>
</dbReference>
<keyword evidence="5 9" id="KW-0378">Hydrolase</keyword>
<dbReference type="InterPro" id="IPR009003">
    <property type="entry name" value="Peptidase_S1_PA"/>
</dbReference>
<dbReference type="PROSITE" id="PS00134">
    <property type="entry name" value="TRYPSIN_HIS"/>
    <property type="match status" value="1"/>
</dbReference>
<dbReference type="PANTHER" id="PTHR24276">
    <property type="entry name" value="POLYSERASE-RELATED"/>
    <property type="match status" value="1"/>
</dbReference>
<dbReference type="GO" id="GO:0004252">
    <property type="term" value="F:serine-type endopeptidase activity"/>
    <property type="evidence" value="ECO:0007669"/>
    <property type="project" value="InterPro"/>
</dbReference>
<evidence type="ECO:0000256" key="3">
    <source>
        <dbReference type="ARBA" id="ARBA00022525"/>
    </source>
</evidence>
<dbReference type="AlphaFoldDB" id="A0A1I8PHN7"/>
<dbReference type="InterPro" id="IPR018114">
    <property type="entry name" value="TRYPSIN_HIS"/>
</dbReference>
<dbReference type="VEuPathDB" id="VectorBase:SCAU008167"/>
<dbReference type="InterPro" id="IPR033116">
    <property type="entry name" value="TRYPSIN_SER"/>
</dbReference>
<dbReference type="OrthoDB" id="10059102at2759"/>
<dbReference type="GO" id="GO:0016485">
    <property type="term" value="P:protein processing"/>
    <property type="evidence" value="ECO:0007669"/>
    <property type="project" value="UniProtKB-ARBA"/>
</dbReference>
<keyword evidence="10" id="KW-0732">Signal</keyword>
<dbReference type="STRING" id="35570.A0A1I8PHN7"/>
<evidence type="ECO:0000256" key="8">
    <source>
        <dbReference type="ARBA" id="ARBA00023157"/>
    </source>
</evidence>
<sequence>MNRLFSLTLLLVGLTLAASLPLNSNEVDIEPSLRLDGRIVGGYPVDITNHPHQVSMRRRSCETCPYTHSCGGSIYNEKVIITAAHCVNGRFAENYTIVAGTSKRNTADGVVVRVEKIVMHEDYNGAVYTNDVALMILASPLPLNGITMAPVALATEVPPHGSKSVITGWGTTQSGGFASDQLLAVNVPIVSNERCDDYYAVSYGPGRITDSMLCAGVEGEGGKDACQGDSGGPLLVNGKLAGIVSWGRSCALGDYPGVYANVPYLHDWIMTNIEANL</sequence>
<reference evidence="12" key="1">
    <citation type="submission" date="2020-05" db="UniProtKB">
        <authorList>
            <consortium name="EnsemblMetazoa"/>
        </authorList>
    </citation>
    <scope>IDENTIFICATION</scope>
    <source>
        <strain evidence="12">USDA</strain>
    </source>
</reference>